<dbReference type="EMBL" id="JANBPT010002176">
    <property type="protein sequence ID" value="KAJ1903435.1"/>
    <property type="molecule type" value="Genomic_DNA"/>
</dbReference>
<evidence type="ECO:0000256" key="17">
    <source>
        <dbReference type="SAM" id="Phobius"/>
    </source>
</evidence>
<feature type="transmembrane region" description="Helical" evidence="17">
    <location>
        <begin position="156"/>
        <end position="177"/>
    </location>
</feature>
<keyword evidence="2" id="KW-0813">Transport</keyword>
<evidence type="ECO:0000256" key="12">
    <source>
        <dbReference type="ARBA" id="ARBA00023128"/>
    </source>
</evidence>
<evidence type="ECO:0000256" key="2">
    <source>
        <dbReference type="ARBA" id="ARBA00022448"/>
    </source>
</evidence>
<evidence type="ECO:0000256" key="11">
    <source>
        <dbReference type="ARBA" id="ARBA00023065"/>
    </source>
</evidence>
<keyword evidence="9" id="KW-0630">Potassium</keyword>
<evidence type="ECO:0000256" key="4">
    <source>
        <dbReference type="ARBA" id="ARBA00022692"/>
    </source>
</evidence>
<dbReference type="InterPro" id="IPR011527">
    <property type="entry name" value="ABC1_TM_dom"/>
</dbReference>
<dbReference type="FunFam" id="3.40.50.300:FF:000403">
    <property type="entry name" value="ATP-binding cassette sub-family B member 8, mitochondrial"/>
    <property type="match status" value="1"/>
</dbReference>
<evidence type="ECO:0000256" key="5">
    <source>
        <dbReference type="ARBA" id="ARBA00022741"/>
    </source>
</evidence>
<keyword evidence="11" id="KW-0406">Ion transport</keyword>
<evidence type="ECO:0000313" key="20">
    <source>
        <dbReference type="EMBL" id="KAJ1903435.1"/>
    </source>
</evidence>
<dbReference type="PANTHER" id="PTHR43394">
    <property type="entry name" value="ATP-DEPENDENT PERMEASE MDL1, MITOCHONDRIAL"/>
    <property type="match status" value="1"/>
</dbReference>
<evidence type="ECO:0000256" key="10">
    <source>
        <dbReference type="ARBA" id="ARBA00022989"/>
    </source>
</evidence>
<feature type="domain" description="ABC transporter" evidence="18">
    <location>
        <begin position="251"/>
        <end position="479"/>
    </location>
</feature>
<keyword evidence="4 17" id="KW-0812">Transmembrane</keyword>
<dbReference type="Proteomes" id="UP001150569">
    <property type="component" value="Unassembled WGS sequence"/>
</dbReference>
<dbReference type="InterPro" id="IPR017871">
    <property type="entry name" value="ABC_transporter-like_CS"/>
</dbReference>
<protein>
    <recommendedName>
        <fullName evidence="14">Mitochondrial potassium channel ATP-binding subunit</fullName>
    </recommendedName>
    <alternativeName>
        <fullName evidence="16">ATP-binding cassette sub-family B member 8, mitochondrial</fullName>
    </alternativeName>
    <alternativeName>
        <fullName evidence="15">Mitochondrial sulfonylurea-receptor</fullName>
    </alternativeName>
</protein>
<evidence type="ECO:0000256" key="8">
    <source>
        <dbReference type="ARBA" id="ARBA00022946"/>
    </source>
</evidence>
<evidence type="ECO:0000256" key="7">
    <source>
        <dbReference type="ARBA" id="ARBA00022840"/>
    </source>
</evidence>
<evidence type="ECO:0000256" key="13">
    <source>
        <dbReference type="ARBA" id="ARBA00023136"/>
    </source>
</evidence>
<dbReference type="Pfam" id="PF00664">
    <property type="entry name" value="ABC_membrane"/>
    <property type="match status" value="1"/>
</dbReference>
<name>A0A9W8DKL5_9FUNG</name>
<evidence type="ECO:0000256" key="16">
    <source>
        <dbReference type="ARBA" id="ARBA00042968"/>
    </source>
</evidence>
<dbReference type="InterPro" id="IPR003593">
    <property type="entry name" value="AAA+_ATPase"/>
</dbReference>
<keyword evidence="21" id="KW-1185">Reference proteome</keyword>
<keyword evidence="8" id="KW-0809">Transit peptide</keyword>
<dbReference type="GO" id="GO:0016887">
    <property type="term" value="F:ATP hydrolysis activity"/>
    <property type="evidence" value="ECO:0007669"/>
    <property type="project" value="InterPro"/>
</dbReference>
<keyword evidence="6" id="KW-0999">Mitochondrion inner membrane</keyword>
<dbReference type="SUPFAM" id="SSF52540">
    <property type="entry name" value="P-loop containing nucleoside triphosphate hydrolases"/>
    <property type="match status" value="1"/>
</dbReference>
<dbReference type="InterPro" id="IPR039421">
    <property type="entry name" value="Type_1_exporter"/>
</dbReference>
<dbReference type="InterPro" id="IPR036640">
    <property type="entry name" value="ABC1_TM_sf"/>
</dbReference>
<dbReference type="PROSITE" id="PS50893">
    <property type="entry name" value="ABC_TRANSPORTER_2"/>
    <property type="match status" value="1"/>
</dbReference>
<evidence type="ECO:0000256" key="3">
    <source>
        <dbReference type="ARBA" id="ARBA00022538"/>
    </source>
</evidence>
<dbReference type="Pfam" id="PF00005">
    <property type="entry name" value="ABC_tran"/>
    <property type="match status" value="1"/>
</dbReference>
<keyword evidence="13 17" id="KW-0472">Membrane</keyword>
<dbReference type="GO" id="GO:0005524">
    <property type="term" value="F:ATP binding"/>
    <property type="evidence" value="ECO:0007669"/>
    <property type="project" value="UniProtKB-KW"/>
</dbReference>
<dbReference type="GO" id="GO:0006813">
    <property type="term" value="P:potassium ion transport"/>
    <property type="evidence" value="ECO:0007669"/>
    <property type="project" value="UniProtKB-KW"/>
</dbReference>
<accession>A0A9W8DKL5</accession>
<sequence length="479" mass="52247">NLGQRLRRALFTSFLAQDMAFFDQHRSGELADRLSQDIQDFKHTFKQLVTQGLKATTLTVGSVAHLVYISPALTLAMAAVMPVLYAALYGYGRYLRALRQTTRTWEGVASGLGMEALNNVRTVRAFAAEPSETALYLDAGRRVGDCHIRFGYHMGLFRGLTTFSIGSMVLTVLYYGGYLVTTGQLRPGDLMTYMVSVQNAQRALDTLGGLMGQSLKAMGSLARIQEYVDIVPRIPLTGGWRPDRVQGEIAFRSVDFTYPTRPDQPVLRGFSLTIPAGQVVALCGGSGSGKSTIAALLERFYDPDAGGITLDRHPLTDLDPSWLRTQIGYINQEPVLFATSIAENIRYGKPDATDAEVWAAAREANAAAFIEGFPEGYATVLGERGVTLSGGQKQRIAIARAILKQPKILVLDEATSALDNQSEKVVQAALDRLMAGRTVLVIAHRLSTIQNADCIVVMGQVPGHIVEYGSHDELMRQRG</sequence>
<evidence type="ECO:0000256" key="1">
    <source>
        <dbReference type="ARBA" id="ARBA00004448"/>
    </source>
</evidence>
<dbReference type="GO" id="GO:0090374">
    <property type="term" value="P:oligopeptide export from mitochondrion"/>
    <property type="evidence" value="ECO:0007669"/>
    <property type="project" value="TreeGrafter"/>
</dbReference>
<dbReference type="CDD" id="cd03249">
    <property type="entry name" value="ABC_MTABC3_MDL1_MDL2"/>
    <property type="match status" value="1"/>
</dbReference>
<feature type="domain" description="ABC transmembrane type-1" evidence="19">
    <location>
        <begin position="1"/>
        <end position="216"/>
    </location>
</feature>
<dbReference type="Gene3D" id="1.20.1560.10">
    <property type="entry name" value="ABC transporter type 1, transmembrane domain"/>
    <property type="match status" value="1"/>
</dbReference>
<feature type="non-terminal residue" evidence="20">
    <location>
        <position position="1"/>
    </location>
</feature>
<feature type="non-terminal residue" evidence="20">
    <location>
        <position position="479"/>
    </location>
</feature>
<dbReference type="GO" id="GO:0015421">
    <property type="term" value="F:ABC-type oligopeptide transporter activity"/>
    <property type="evidence" value="ECO:0007669"/>
    <property type="project" value="TreeGrafter"/>
</dbReference>
<keyword evidence="7" id="KW-0067">ATP-binding</keyword>
<keyword evidence="10 17" id="KW-1133">Transmembrane helix</keyword>
<dbReference type="PROSITE" id="PS00211">
    <property type="entry name" value="ABC_TRANSPORTER_1"/>
    <property type="match status" value="1"/>
</dbReference>
<dbReference type="SMART" id="SM00382">
    <property type="entry name" value="AAA"/>
    <property type="match status" value="1"/>
</dbReference>
<keyword evidence="5" id="KW-0547">Nucleotide-binding</keyword>
<proteinExistence type="predicted"/>
<feature type="transmembrane region" description="Helical" evidence="17">
    <location>
        <begin position="68"/>
        <end position="91"/>
    </location>
</feature>
<evidence type="ECO:0000256" key="14">
    <source>
        <dbReference type="ARBA" id="ARBA00040439"/>
    </source>
</evidence>
<organism evidence="20 21">
    <name type="scientific">Tieghemiomyces parasiticus</name>
    <dbReference type="NCBI Taxonomy" id="78921"/>
    <lineage>
        <taxon>Eukaryota</taxon>
        <taxon>Fungi</taxon>
        <taxon>Fungi incertae sedis</taxon>
        <taxon>Zoopagomycota</taxon>
        <taxon>Kickxellomycotina</taxon>
        <taxon>Dimargaritomycetes</taxon>
        <taxon>Dimargaritales</taxon>
        <taxon>Dimargaritaceae</taxon>
        <taxon>Tieghemiomyces</taxon>
    </lineage>
</organism>
<keyword evidence="12" id="KW-0496">Mitochondrion</keyword>
<dbReference type="PANTHER" id="PTHR43394:SF17">
    <property type="entry name" value="MITOCHONDRIAL POTASSIUM CHANNEL ATP-BINDING SUBUNIT"/>
    <property type="match status" value="1"/>
</dbReference>
<dbReference type="SUPFAM" id="SSF90123">
    <property type="entry name" value="ABC transporter transmembrane region"/>
    <property type="match status" value="1"/>
</dbReference>
<dbReference type="OrthoDB" id="6500128at2759"/>
<dbReference type="GO" id="GO:0005743">
    <property type="term" value="C:mitochondrial inner membrane"/>
    <property type="evidence" value="ECO:0007669"/>
    <property type="project" value="UniProtKB-SubCell"/>
</dbReference>
<evidence type="ECO:0000256" key="6">
    <source>
        <dbReference type="ARBA" id="ARBA00022792"/>
    </source>
</evidence>
<comment type="subcellular location">
    <subcellularLocation>
        <location evidence="1">Mitochondrion inner membrane</location>
        <topology evidence="1">Multi-pass membrane protein</topology>
    </subcellularLocation>
</comment>
<dbReference type="AlphaFoldDB" id="A0A9W8DKL5"/>
<evidence type="ECO:0000313" key="21">
    <source>
        <dbReference type="Proteomes" id="UP001150569"/>
    </source>
</evidence>
<dbReference type="PROSITE" id="PS50929">
    <property type="entry name" value="ABC_TM1F"/>
    <property type="match status" value="1"/>
</dbReference>
<comment type="caution">
    <text evidence="20">The sequence shown here is derived from an EMBL/GenBank/DDBJ whole genome shotgun (WGS) entry which is preliminary data.</text>
</comment>
<gene>
    <name evidence="20" type="ORF">IWQ60_012579</name>
</gene>
<dbReference type="InterPro" id="IPR027417">
    <property type="entry name" value="P-loop_NTPase"/>
</dbReference>
<evidence type="ECO:0000256" key="9">
    <source>
        <dbReference type="ARBA" id="ARBA00022958"/>
    </source>
</evidence>
<dbReference type="InterPro" id="IPR003439">
    <property type="entry name" value="ABC_transporter-like_ATP-bd"/>
</dbReference>
<reference evidence="20" key="1">
    <citation type="submission" date="2022-07" db="EMBL/GenBank/DDBJ databases">
        <title>Phylogenomic reconstructions and comparative analyses of Kickxellomycotina fungi.</title>
        <authorList>
            <person name="Reynolds N.K."/>
            <person name="Stajich J.E."/>
            <person name="Barry K."/>
            <person name="Grigoriev I.V."/>
            <person name="Crous P."/>
            <person name="Smith M.E."/>
        </authorList>
    </citation>
    <scope>NUCLEOTIDE SEQUENCE</scope>
    <source>
        <strain evidence="20">RSA 861</strain>
    </source>
</reference>
<evidence type="ECO:0000259" key="18">
    <source>
        <dbReference type="PROSITE" id="PS50893"/>
    </source>
</evidence>
<evidence type="ECO:0000256" key="15">
    <source>
        <dbReference type="ARBA" id="ARBA00041416"/>
    </source>
</evidence>
<dbReference type="Gene3D" id="3.40.50.300">
    <property type="entry name" value="P-loop containing nucleotide triphosphate hydrolases"/>
    <property type="match status" value="1"/>
</dbReference>
<keyword evidence="3" id="KW-0633">Potassium transport</keyword>
<evidence type="ECO:0000259" key="19">
    <source>
        <dbReference type="PROSITE" id="PS50929"/>
    </source>
</evidence>